<feature type="signal peptide" evidence="1">
    <location>
        <begin position="1"/>
        <end position="20"/>
    </location>
</feature>
<evidence type="ECO:0008006" key="4">
    <source>
        <dbReference type="Google" id="ProtNLM"/>
    </source>
</evidence>
<protein>
    <recommendedName>
        <fullName evidence="4">GPI anchored protein</fullName>
    </recommendedName>
</protein>
<keyword evidence="3" id="KW-1185">Reference proteome</keyword>
<dbReference type="AlphaFoldDB" id="A0A0N1H9F7"/>
<dbReference type="VEuPathDB" id="FungiDB:AB675_8417"/>
<dbReference type="STRING" id="1664694.A0A0N1H9F7"/>
<dbReference type="EMBL" id="LFJN01000003">
    <property type="protein sequence ID" value="KPI44222.1"/>
    <property type="molecule type" value="Genomic_DNA"/>
</dbReference>
<dbReference type="RefSeq" id="XP_018004185.1">
    <property type="nucleotide sequence ID" value="XM_018148861.1"/>
</dbReference>
<gene>
    <name evidence="2" type="ORF">AB675_8417</name>
</gene>
<keyword evidence="1" id="KW-0732">Signal</keyword>
<comment type="caution">
    <text evidence="2">The sequence shown here is derived from an EMBL/GenBank/DDBJ whole genome shotgun (WGS) entry which is preliminary data.</text>
</comment>
<dbReference type="OrthoDB" id="4843554at2759"/>
<dbReference type="GeneID" id="28740741"/>
<evidence type="ECO:0000313" key="2">
    <source>
        <dbReference type="EMBL" id="KPI44222.1"/>
    </source>
</evidence>
<proteinExistence type="predicted"/>
<accession>A0A0N1H9F7</accession>
<dbReference type="Proteomes" id="UP000038010">
    <property type="component" value="Unassembled WGS sequence"/>
</dbReference>
<name>A0A0N1H9F7_9EURO</name>
<evidence type="ECO:0000256" key="1">
    <source>
        <dbReference type="SAM" id="SignalP"/>
    </source>
</evidence>
<reference evidence="2 3" key="1">
    <citation type="submission" date="2015-06" db="EMBL/GenBank/DDBJ databases">
        <title>Draft genome of the ant-associated black yeast Phialophora attae CBS 131958.</title>
        <authorList>
            <person name="Moreno L.F."/>
            <person name="Stielow B.J."/>
            <person name="de Hoog S."/>
            <person name="Vicente V.A."/>
            <person name="Weiss V.A."/>
            <person name="de Vries M."/>
            <person name="Cruz L.M."/>
            <person name="Souza E.M."/>
        </authorList>
    </citation>
    <scope>NUCLEOTIDE SEQUENCE [LARGE SCALE GENOMIC DNA]</scope>
    <source>
        <strain evidence="2 3">CBS 131958</strain>
    </source>
</reference>
<feature type="chain" id="PRO_5005873171" description="GPI anchored protein" evidence="1">
    <location>
        <begin position="21"/>
        <end position="202"/>
    </location>
</feature>
<organism evidence="2 3">
    <name type="scientific">Cyphellophora attinorum</name>
    <dbReference type="NCBI Taxonomy" id="1664694"/>
    <lineage>
        <taxon>Eukaryota</taxon>
        <taxon>Fungi</taxon>
        <taxon>Dikarya</taxon>
        <taxon>Ascomycota</taxon>
        <taxon>Pezizomycotina</taxon>
        <taxon>Eurotiomycetes</taxon>
        <taxon>Chaetothyriomycetidae</taxon>
        <taxon>Chaetothyriales</taxon>
        <taxon>Cyphellophoraceae</taxon>
        <taxon>Cyphellophora</taxon>
    </lineage>
</organism>
<sequence>MKTAATAIVLAIWVAAPILAQDIDNNDIPTQCATVCSNIVAVSDDCDRAFDRDSDELACMCQAEGAQQVIPICAACIAFYDDDEDDRREQDNDAGDLRRDCNFASTTYDPNVTFSQAAMTAATSLTSSSRGANASSAVGSAATAATSATGSAASEASSAIGSLTSAAATATATGNTAGGVSVDGGRGAMVAGVGLLAAAAFL</sequence>
<evidence type="ECO:0000313" key="3">
    <source>
        <dbReference type="Proteomes" id="UP000038010"/>
    </source>
</evidence>